<gene>
    <name evidence="13" type="ORF">AAIA72_10275</name>
</gene>
<feature type="transmembrane region" description="Helical" evidence="12">
    <location>
        <begin position="39"/>
        <end position="59"/>
    </location>
</feature>
<dbReference type="AlphaFoldDB" id="A0AB39UTP9"/>
<feature type="transmembrane region" description="Helical" evidence="12">
    <location>
        <begin position="7"/>
        <end position="33"/>
    </location>
</feature>
<evidence type="ECO:0000256" key="3">
    <source>
        <dbReference type="ARBA" id="ARBA00022475"/>
    </source>
</evidence>
<feature type="binding site" evidence="11">
    <location>
        <position position="221"/>
    </location>
    <ligand>
        <name>K(+)</name>
        <dbReference type="ChEBI" id="CHEBI:29103"/>
    </ligand>
</feature>
<feature type="binding site" evidence="11">
    <location>
        <position position="112"/>
    </location>
    <ligand>
        <name>K(+)</name>
        <dbReference type="ChEBI" id="CHEBI:29103"/>
    </ligand>
</feature>
<keyword evidence="10" id="KW-0997">Cell inner membrane</keyword>
<evidence type="ECO:0000256" key="4">
    <source>
        <dbReference type="ARBA" id="ARBA00022538"/>
    </source>
</evidence>
<protein>
    <recommendedName>
        <fullName evidence="10">Trk system potassium uptake protein</fullName>
    </recommendedName>
</protein>
<dbReference type="EMBL" id="CP154858">
    <property type="protein sequence ID" value="XDT71191.1"/>
    <property type="molecule type" value="Genomic_DNA"/>
</dbReference>
<keyword evidence="2 10" id="KW-0813">Transport</keyword>
<dbReference type="InterPro" id="IPR003445">
    <property type="entry name" value="Cat_transpt"/>
</dbReference>
<feature type="binding site" evidence="11">
    <location>
        <position position="111"/>
    </location>
    <ligand>
        <name>K(+)</name>
        <dbReference type="ChEBI" id="CHEBI:29103"/>
    </ligand>
</feature>
<keyword evidence="11" id="KW-0479">Metal-binding</keyword>
<keyword evidence="5 12" id="KW-0812">Transmembrane</keyword>
<sequence length="483" mass="52730">MIQFALVFRLLGPSIAALGITLLGHALLAFLVLHDRTETLFSELGLGYLIAGFFLLQPLRGRQHHLRSRDAMLLVTLTWLVIAMLGAVPFMVYERLSFTDAVFETMSGLTTTGATVFTSIEDQPPTVLMYRQFIQWLGGLGIILLVVAILPMLNVGGMKIYKAETPGPMKDEKLSPRISNTARYLWGVYVLLTGLCALGFWLAGMSVYDAVAHSFTTLATGGFSTHDASLGYFDNLAVEMVANLFMVLGSINFSLHFLVLRKGRVGLYLSDLETRVFLGVVAAGTFLIAAILVGRDYYDSWTEALRQSLFQVISFISTTGFASTGFTDWPDAAIVLLILLGFIGGCAGSTAGGNKIVRWILTSKMTYANFRALLHPHALQRIVYQGNPVPETILGSVRVFMFYSVALSLVLAGALMLTGLDFVSAYSAVAACLNVLGPGFGSVGANFAGISDTATWMLTLTMLIGRLEYFTVLVLFTRRFWKF</sequence>
<dbReference type="RefSeq" id="WP_369600228.1">
    <property type="nucleotide sequence ID" value="NZ_CP154858.1"/>
</dbReference>
<feature type="binding site" evidence="11">
    <location>
        <position position="319"/>
    </location>
    <ligand>
        <name>K(+)</name>
        <dbReference type="ChEBI" id="CHEBI:29103"/>
    </ligand>
</feature>
<feature type="transmembrane region" description="Helical" evidence="12">
    <location>
        <begin position="71"/>
        <end position="93"/>
    </location>
</feature>
<evidence type="ECO:0000256" key="12">
    <source>
        <dbReference type="SAM" id="Phobius"/>
    </source>
</evidence>
<feature type="transmembrane region" description="Helical" evidence="12">
    <location>
        <begin position="400"/>
        <end position="418"/>
    </location>
</feature>
<keyword evidence="6 10" id="KW-0630">Potassium</keyword>
<evidence type="ECO:0000313" key="13">
    <source>
        <dbReference type="EMBL" id="XDT71191.1"/>
    </source>
</evidence>
<evidence type="ECO:0000256" key="11">
    <source>
        <dbReference type="PIRSR" id="PIRSR006247-1"/>
    </source>
</evidence>
<keyword evidence="8 10" id="KW-0406">Ion transport</keyword>
<evidence type="ECO:0000256" key="10">
    <source>
        <dbReference type="PIRNR" id="PIRNR006247"/>
    </source>
</evidence>
<dbReference type="Pfam" id="PF02386">
    <property type="entry name" value="TrkH"/>
    <property type="match status" value="1"/>
</dbReference>
<dbReference type="GO" id="GO:0046872">
    <property type="term" value="F:metal ion binding"/>
    <property type="evidence" value="ECO:0007669"/>
    <property type="project" value="UniProtKB-KW"/>
</dbReference>
<feature type="transmembrane region" description="Helical" evidence="12">
    <location>
        <begin position="272"/>
        <end position="293"/>
    </location>
</feature>
<evidence type="ECO:0000256" key="6">
    <source>
        <dbReference type="ARBA" id="ARBA00022958"/>
    </source>
</evidence>
<feature type="transmembrane region" description="Helical" evidence="12">
    <location>
        <begin position="333"/>
        <end position="351"/>
    </location>
</feature>
<feature type="transmembrane region" description="Helical" evidence="12">
    <location>
        <begin position="425"/>
        <end position="448"/>
    </location>
</feature>
<feature type="transmembrane region" description="Helical" evidence="12">
    <location>
        <begin position="133"/>
        <end position="153"/>
    </location>
</feature>
<organism evidence="13">
    <name type="scientific">Thermohahella caldifontis</name>
    <dbReference type="NCBI Taxonomy" id="3142973"/>
    <lineage>
        <taxon>Bacteria</taxon>
        <taxon>Pseudomonadati</taxon>
        <taxon>Pseudomonadota</taxon>
        <taxon>Gammaproteobacteria</taxon>
        <taxon>Oceanospirillales</taxon>
        <taxon>Hahellaceae</taxon>
        <taxon>Thermohahella</taxon>
    </lineage>
</organism>
<evidence type="ECO:0000256" key="8">
    <source>
        <dbReference type="ARBA" id="ARBA00023065"/>
    </source>
</evidence>
<name>A0AB39UTP9_9GAMM</name>
<dbReference type="KEGG" id="tcd:AAIA72_10275"/>
<reference evidence="13" key="1">
    <citation type="submission" date="2024-05" db="EMBL/GenBank/DDBJ databases">
        <title>Genome sequencing of novel strain.</title>
        <authorList>
            <person name="Ganbat D."/>
            <person name="Ganbat S."/>
            <person name="Lee S.-J."/>
        </authorList>
    </citation>
    <scope>NUCLEOTIDE SEQUENCE</scope>
    <source>
        <strain evidence="13">SMD15-11</strain>
    </source>
</reference>
<dbReference type="GO" id="GO:0015379">
    <property type="term" value="F:potassium:chloride symporter activity"/>
    <property type="evidence" value="ECO:0007669"/>
    <property type="project" value="InterPro"/>
</dbReference>
<keyword evidence="9 10" id="KW-0472">Membrane</keyword>
<feature type="transmembrane region" description="Helical" evidence="12">
    <location>
        <begin position="240"/>
        <end position="260"/>
    </location>
</feature>
<comment type="subcellular location">
    <subcellularLocation>
        <location evidence="10">Cell inner membrane</location>
        <topology evidence="10">Multi-pass membrane protein</topology>
    </subcellularLocation>
    <subcellularLocation>
        <location evidence="1">Cell membrane</location>
        <topology evidence="1">Multi-pass membrane protein</topology>
    </subcellularLocation>
</comment>
<dbReference type="InterPro" id="IPR004772">
    <property type="entry name" value="TrkH"/>
</dbReference>
<evidence type="ECO:0000256" key="2">
    <source>
        <dbReference type="ARBA" id="ARBA00022448"/>
    </source>
</evidence>
<feature type="binding site" evidence="11">
    <location>
        <position position="318"/>
    </location>
    <ligand>
        <name>K(+)</name>
        <dbReference type="ChEBI" id="CHEBI:29103"/>
    </ligand>
</feature>
<evidence type="ECO:0000256" key="7">
    <source>
        <dbReference type="ARBA" id="ARBA00022989"/>
    </source>
</evidence>
<feature type="binding site" evidence="11">
    <location>
        <position position="436"/>
    </location>
    <ligand>
        <name>K(+)</name>
        <dbReference type="ChEBI" id="CHEBI:29103"/>
    </ligand>
</feature>
<comment type="similarity">
    <text evidence="10">Belongs to the TrkH potassium transport family.</text>
</comment>
<accession>A0AB39UTP9</accession>
<dbReference type="PANTHER" id="PTHR32024:SF3">
    <property type="entry name" value="TRK SYSTEM POTASSIUM UPTAKE PROTEIN"/>
    <property type="match status" value="1"/>
</dbReference>
<dbReference type="GO" id="GO:0005886">
    <property type="term" value="C:plasma membrane"/>
    <property type="evidence" value="ECO:0007669"/>
    <property type="project" value="UniProtKB-SubCell"/>
</dbReference>
<dbReference type="PIRSF" id="PIRSF006247">
    <property type="entry name" value="TrkH"/>
    <property type="match status" value="1"/>
</dbReference>
<evidence type="ECO:0000256" key="9">
    <source>
        <dbReference type="ARBA" id="ARBA00023136"/>
    </source>
</evidence>
<keyword evidence="4 10" id="KW-0633">Potassium transport</keyword>
<keyword evidence="3 10" id="KW-1003">Cell membrane</keyword>
<keyword evidence="7 12" id="KW-1133">Transmembrane helix</keyword>
<dbReference type="PANTHER" id="PTHR32024">
    <property type="entry name" value="TRK SYSTEM POTASSIUM UPTAKE PROTEIN TRKG-RELATED"/>
    <property type="match status" value="1"/>
</dbReference>
<evidence type="ECO:0000256" key="5">
    <source>
        <dbReference type="ARBA" id="ARBA00022692"/>
    </source>
</evidence>
<feature type="transmembrane region" description="Helical" evidence="12">
    <location>
        <begin position="308"/>
        <end position="326"/>
    </location>
</feature>
<feature type="transmembrane region" description="Helical" evidence="12">
    <location>
        <begin position="184"/>
        <end position="203"/>
    </location>
</feature>
<evidence type="ECO:0000256" key="1">
    <source>
        <dbReference type="ARBA" id="ARBA00004651"/>
    </source>
</evidence>
<dbReference type="NCBIfam" id="TIGR00933">
    <property type="entry name" value="2a38"/>
    <property type="match status" value="1"/>
</dbReference>
<feature type="transmembrane region" description="Helical" evidence="12">
    <location>
        <begin position="454"/>
        <end position="476"/>
    </location>
</feature>
<proteinExistence type="inferred from homology"/>